<gene>
    <name evidence="1" type="ORF">pdc_074</name>
</gene>
<dbReference type="Proteomes" id="UP000828384">
    <property type="component" value="Segment"/>
</dbReference>
<organism evidence="1 2">
    <name type="scientific">Pantoea phage PdC23</name>
    <dbReference type="NCBI Taxonomy" id="2894356"/>
    <lineage>
        <taxon>Viruses</taxon>
        <taxon>Duplodnaviria</taxon>
        <taxon>Heunggongvirae</taxon>
        <taxon>Uroviricota</taxon>
        <taxon>Caudoviricetes</taxon>
        <taxon>Felixviridae</taxon>
        <taxon>Certevirus</taxon>
        <taxon>Certevirus C23</taxon>
    </lineage>
</organism>
<evidence type="ECO:0000313" key="2">
    <source>
        <dbReference type="Proteomes" id="UP000828384"/>
    </source>
</evidence>
<dbReference type="EMBL" id="OL396571">
    <property type="protein sequence ID" value="UGC97787.1"/>
    <property type="molecule type" value="Genomic_DNA"/>
</dbReference>
<keyword evidence="2" id="KW-1185">Reference proteome</keyword>
<reference evidence="1" key="1">
    <citation type="journal article" date="2022" name="Curr. Microbiol.">
        <title>Isolation, Characterization, and Comparative Genomic Analysis of vB_Pd_C23, a Novel Bacteriophage of Pantoea dispersa.</title>
        <authorList>
            <person name="Grami E."/>
            <person name="Laadouze I."/>
            <person name="Ben Tiba S."/>
            <person name="Hafiane A."/>
            <person name="Sealey K.S."/>
            <person name="Saidi N."/>
        </authorList>
    </citation>
    <scope>NUCLEOTIDE SEQUENCE</scope>
</reference>
<protein>
    <submittedName>
        <fullName evidence="1">Uncharacterized protein</fullName>
    </submittedName>
</protein>
<accession>A0AAE8YHL0</accession>
<name>A0AAE8YHL0_9CAUD</name>
<sequence length="78" mass="8819">MTARNFQIGDIIENEWAGDINPTKRMIYIGRGKYLLHDGRVTGFDNPPFGQKDPLKKVGHAFVEGWRTMLASREGDPS</sequence>
<proteinExistence type="predicted"/>
<evidence type="ECO:0000313" key="1">
    <source>
        <dbReference type="EMBL" id="UGC97787.1"/>
    </source>
</evidence>